<evidence type="ECO:0000313" key="3">
    <source>
        <dbReference type="EMBL" id="KAG5615404.1"/>
    </source>
</evidence>
<organism evidence="3 4">
    <name type="scientific">Solanum commersonii</name>
    <name type="common">Commerson's wild potato</name>
    <name type="synonym">Commerson's nightshade</name>
    <dbReference type="NCBI Taxonomy" id="4109"/>
    <lineage>
        <taxon>Eukaryota</taxon>
        <taxon>Viridiplantae</taxon>
        <taxon>Streptophyta</taxon>
        <taxon>Embryophyta</taxon>
        <taxon>Tracheophyta</taxon>
        <taxon>Spermatophyta</taxon>
        <taxon>Magnoliopsida</taxon>
        <taxon>eudicotyledons</taxon>
        <taxon>Gunneridae</taxon>
        <taxon>Pentapetalae</taxon>
        <taxon>asterids</taxon>
        <taxon>lamiids</taxon>
        <taxon>Solanales</taxon>
        <taxon>Solanaceae</taxon>
        <taxon>Solanoideae</taxon>
        <taxon>Solaneae</taxon>
        <taxon>Solanum</taxon>
    </lineage>
</organism>
<gene>
    <name evidence="3" type="ORF">H5410_015228</name>
</gene>
<keyword evidence="4" id="KW-1185">Reference proteome</keyword>
<evidence type="ECO:0000259" key="1">
    <source>
        <dbReference type="Pfam" id="PF08268"/>
    </source>
</evidence>
<dbReference type="Gene3D" id="1.20.1280.50">
    <property type="match status" value="1"/>
</dbReference>
<dbReference type="SUPFAM" id="SSF81383">
    <property type="entry name" value="F-box domain"/>
    <property type="match status" value="1"/>
</dbReference>
<dbReference type="PANTHER" id="PTHR31111:SF138">
    <property type="entry name" value="F-BOX ASSOCIATED DOMAIN-CONTAINING PROTEIN"/>
    <property type="match status" value="1"/>
</dbReference>
<dbReference type="OrthoDB" id="1089184at2759"/>
<dbReference type="InterPro" id="IPR001810">
    <property type="entry name" value="F-box_dom"/>
</dbReference>
<evidence type="ECO:0000259" key="2">
    <source>
        <dbReference type="Pfam" id="PF12937"/>
    </source>
</evidence>
<dbReference type="InterPro" id="IPR036047">
    <property type="entry name" value="F-box-like_dom_sf"/>
</dbReference>
<accession>A0A9J5ZTS7</accession>
<dbReference type="AlphaFoldDB" id="A0A9J5ZTS7"/>
<name>A0A9J5ZTS7_SOLCO</name>
<comment type="caution">
    <text evidence="3">The sequence shown here is derived from an EMBL/GenBank/DDBJ whole genome shotgun (WGS) entry which is preliminary data.</text>
</comment>
<dbReference type="EMBL" id="JACXVP010000003">
    <property type="protein sequence ID" value="KAG5615404.1"/>
    <property type="molecule type" value="Genomic_DNA"/>
</dbReference>
<dbReference type="Pfam" id="PF08268">
    <property type="entry name" value="FBA_3"/>
    <property type="match status" value="1"/>
</dbReference>
<dbReference type="Proteomes" id="UP000824120">
    <property type="component" value="Chromosome 3"/>
</dbReference>
<dbReference type="InterPro" id="IPR013187">
    <property type="entry name" value="F-box-assoc_dom_typ3"/>
</dbReference>
<feature type="domain" description="F-box associated beta-propeller type 3" evidence="1">
    <location>
        <begin position="56"/>
        <end position="140"/>
    </location>
</feature>
<feature type="domain" description="F-box" evidence="2">
    <location>
        <begin position="5"/>
        <end position="35"/>
    </location>
</feature>
<dbReference type="PANTHER" id="PTHR31111">
    <property type="entry name" value="BNAA05G37150D PROTEIN-RELATED"/>
    <property type="match status" value="1"/>
</dbReference>
<dbReference type="Pfam" id="PF12937">
    <property type="entry name" value="F-box-like"/>
    <property type="match status" value="1"/>
</dbReference>
<proteinExistence type="predicted"/>
<evidence type="ECO:0000313" key="4">
    <source>
        <dbReference type="Proteomes" id="UP000824120"/>
    </source>
</evidence>
<evidence type="ECO:0008006" key="5">
    <source>
        <dbReference type="Google" id="ProtNLM"/>
    </source>
</evidence>
<reference evidence="3 4" key="1">
    <citation type="submission" date="2020-09" db="EMBL/GenBank/DDBJ databases">
        <title>De no assembly of potato wild relative species, Solanum commersonii.</title>
        <authorList>
            <person name="Cho K."/>
        </authorList>
    </citation>
    <scope>NUCLEOTIDE SEQUENCE [LARGE SCALE GENOMIC DNA]</scope>
    <source>
        <strain evidence="3">LZ3.2</strain>
        <tissue evidence="3">Leaf</tissue>
    </source>
</reference>
<protein>
    <recommendedName>
        <fullName evidence="5">F-box domain-containing protein</fullName>
    </recommendedName>
</protein>
<sequence length="141" mass="17004">MDFNVAIDILSRLPMRSLLRVKCVSKLWMTLIFKSYFSMKHLNHVRNDKNSQKILVNQWYYEYEEFSMYCSSLSFNNFKVHFLSLLWNPHTRESIVLPYSKIFPRNYCTWRLDYDSTSDDYKILKIDEKSCSEILVLTIDS</sequence>